<keyword evidence="1" id="KW-0812">Transmembrane</keyword>
<evidence type="ECO:0000313" key="2">
    <source>
        <dbReference type="EMBL" id="RAY14530.1"/>
    </source>
</evidence>
<gene>
    <name evidence="2" type="ORF">DPM19_16175</name>
</gene>
<feature type="transmembrane region" description="Helical" evidence="1">
    <location>
        <begin position="35"/>
        <end position="58"/>
    </location>
</feature>
<proteinExistence type="predicted"/>
<reference evidence="2 3" key="1">
    <citation type="submission" date="2018-06" db="EMBL/GenBank/DDBJ databases">
        <title>Actinomadura craniellae sp. nov. isolated from marine sponge Craniella sp.</title>
        <authorList>
            <person name="Li L."/>
            <person name="Xu Q.H."/>
            <person name="Lin H.W."/>
            <person name="Lu Y.H."/>
        </authorList>
    </citation>
    <scope>NUCLEOTIDE SEQUENCE [LARGE SCALE GENOMIC DNA]</scope>
    <source>
        <strain evidence="2 3">LHW63021</strain>
    </source>
</reference>
<protein>
    <submittedName>
        <fullName evidence="2">Uncharacterized protein</fullName>
    </submittedName>
</protein>
<comment type="caution">
    <text evidence="2">The sequence shown here is derived from an EMBL/GenBank/DDBJ whole genome shotgun (WGS) entry which is preliminary data.</text>
</comment>
<sequence>MTTRFNWSTAGHLLAAVLLLASSAAFVSGGVMAPFGVAGTVFVVLGGIGLVFFGFGVLSATGRLFGLRAVLELDPDGIRRPAAWPLPRRADRVLPWDELSGLCALARGVGKRGTARNYLVFLPGAETVEAVRDAGRPELVALTLPETALGARTAPWCFAVEPAWTASLTEIVKATRERREVPFLDRRKN</sequence>
<dbReference type="AlphaFoldDB" id="A0A365H5Y7"/>
<dbReference type="Proteomes" id="UP000251891">
    <property type="component" value="Unassembled WGS sequence"/>
</dbReference>
<organism evidence="2 3">
    <name type="scientific">Actinomadura craniellae</name>
    <dbReference type="NCBI Taxonomy" id="2231787"/>
    <lineage>
        <taxon>Bacteria</taxon>
        <taxon>Bacillati</taxon>
        <taxon>Actinomycetota</taxon>
        <taxon>Actinomycetes</taxon>
        <taxon>Streptosporangiales</taxon>
        <taxon>Thermomonosporaceae</taxon>
        <taxon>Actinomadura</taxon>
    </lineage>
</organism>
<dbReference type="EMBL" id="QLYX01000006">
    <property type="protein sequence ID" value="RAY14530.1"/>
    <property type="molecule type" value="Genomic_DNA"/>
</dbReference>
<keyword evidence="1" id="KW-0472">Membrane</keyword>
<dbReference type="OrthoDB" id="3436005at2"/>
<evidence type="ECO:0000313" key="3">
    <source>
        <dbReference type="Proteomes" id="UP000251891"/>
    </source>
</evidence>
<accession>A0A365H5Y7</accession>
<keyword evidence="1" id="KW-1133">Transmembrane helix</keyword>
<evidence type="ECO:0000256" key="1">
    <source>
        <dbReference type="SAM" id="Phobius"/>
    </source>
</evidence>
<name>A0A365H5Y7_9ACTN</name>
<keyword evidence="3" id="KW-1185">Reference proteome</keyword>